<gene>
    <name evidence="1" type="ORF">B0H16DRAFT_1689882</name>
</gene>
<dbReference type="AlphaFoldDB" id="A0AAD7J8E6"/>
<organism evidence="1 2">
    <name type="scientific">Mycena metata</name>
    <dbReference type="NCBI Taxonomy" id="1033252"/>
    <lineage>
        <taxon>Eukaryota</taxon>
        <taxon>Fungi</taxon>
        <taxon>Dikarya</taxon>
        <taxon>Basidiomycota</taxon>
        <taxon>Agaricomycotina</taxon>
        <taxon>Agaricomycetes</taxon>
        <taxon>Agaricomycetidae</taxon>
        <taxon>Agaricales</taxon>
        <taxon>Marasmiineae</taxon>
        <taxon>Mycenaceae</taxon>
        <taxon>Mycena</taxon>
    </lineage>
</organism>
<dbReference type="Proteomes" id="UP001215598">
    <property type="component" value="Unassembled WGS sequence"/>
</dbReference>
<sequence>MTLGRGVRHTARHSLRITQKADVITIVPQDKGVTPLPSFLSLVGMGRGGYCSAKGCIGLNNAKSGCAAPNTASKYLISAVPTARRFRGQLLAYLRRVGLSSRIHVVRSSRISTTKDSMLKLGPGVRYTARPSGMCIYY</sequence>
<name>A0AAD7J8E6_9AGAR</name>
<evidence type="ECO:0000313" key="2">
    <source>
        <dbReference type="Proteomes" id="UP001215598"/>
    </source>
</evidence>
<evidence type="ECO:0000313" key="1">
    <source>
        <dbReference type="EMBL" id="KAJ7756697.1"/>
    </source>
</evidence>
<proteinExistence type="predicted"/>
<protein>
    <submittedName>
        <fullName evidence="1">Uncharacterized protein</fullName>
    </submittedName>
</protein>
<comment type="caution">
    <text evidence="1">The sequence shown here is derived from an EMBL/GenBank/DDBJ whole genome shotgun (WGS) entry which is preliminary data.</text>
</comment>
<reference evidence="1" key="1">
    <citation type="submission" date="2023-03" db="EMBL/GenBank/DDBJ databases">
        <title>Massive genome expansion in bonnet fungi (Mycena s.s.) driven by repeated elements and novel gene families across ecological guilds.</title>
        <authorList>
            <consortium name="Lawrence Berkeley National Laboratory"/>
            <person name="Harder C.B."/>
            <person name="Miyauchi S."/>
            <person name="Viragh M."/>
            <person name="Kuo A."/>
            <person name="Thoen E."/>
            <person name="Andreopoulos B."/>
            <person name="Lu D."/>
            <person name="Skrede I."/>
            <person name="Drula E."/>
            <person name="Henrissat B."/>
            <person name="Morin E."/>
            <person name="Kohler A."/>
            <person name="Barry K."/>
            <person name="LaButti K."/>
            <person name="Morin E."/>
            <person name="Salamov A."/>
            <person name="Lipzen A."/>
            <person name="Mereny Z."/>
            <person name="Hegedus B."/>
            <person name="Baldrian P."/>
            <person name="Stursova M."/>
            <person name="Weitz H."/>
            <person name="Taylor A."/>
            <person name="Grigoriev I.V."/>
            <person name="Nagy L.G."/>
            <person name="Martin F."/>
            <person name="Kauserud H."/>
        </authorList>
    </citation>
    <scope>NUCLEOTIDE SEQUENCE</scope>
    <source>
        <strain evidence="1">CBHHK182m</strain>
    </source>
</reference>
<accession>A0AAD7J8E6</accession>
<dbReference type="EMBL" id="JARKIB010000046">
    <property type="protein sequence ID" value="KAJ7756697.1"/>
    <property type="molecule type" value="Genomic_DNA"/>
</dbReference>
<keyword evidence="2" id="KW-1185">Reference proteome</keyword>